<evidence type="ECO:0000313" key="7">
    <source>
        <dbReference type="EMBL" id="AXG73448.1"/>
    </source>
</evidence>
<proteinExistence type="predicted"/>
<feature type="transmembrane region" description="Helical" evidence="6">
    <location>
        <begin position="146"/>
        <end position="171"/>
    </location>
</feature>
<keyword evidence="4 6" id="KW-1133">Transmembrane helix</keyword>
<accession>A0A345HA38</accession>
<evidence type="ECO:0000256" key="6">
    <source>
        <dbReference type="SAM" id="Phobius"/>
    </source>
</evidence>
<feature type="transmembrane region" description="Helical" evidence="6">
    <location>
        <begin position="40"/>
        <end position="59"/>
    </location>
</feature>
<feature type="transmembrane region" description="Helical" evidence="6">
    <location>
        <begin position="183"/>
        <end position="205"/>
    </location>
</feature>
<keyword evidence="3 6" id="KW-0812">Transmembrane</keyword>
<dbReference type="AlphaFoldDB" id="A0A345HA38"/>
<evidence type="ECO:0000256" key="1">
    <source>
        <dbReference type="ARBA" id="ARBA00004651"/>
    </source>
</evidence>
<dbReference type="InterPro" id="IPR001123">
    <property type="entry name" value="LeuE-type"/>
</dbReference>
<evidence type="ECO:0000256" key="3">
    <source>
        <dbReference type="ARBA" id="ARBA00022692"/>
    </source>
</evidence>
<name>A0A345HA38_9FLAO</name>
<organism evidence="7 8">
    <name type="scientific">Flavobacterium arcticum</name>
    <dbReference type="NCBI Taxonomy" id="1784713"/>
    <lineage>
        <taxon>Bacteria</taxon>
        <taxon>Pseudomonadati</taxon>
        <taxon>Bacteroidota</taxon>
        <taxon>Flavobacteriia</taxon>
        <taxon>Flavobacteriales</taxon>
        <taxon>Flavobacteriaceae</taxon>
        <taxon>Flavobacterium</taxon>
    </lineage>
</organism>
<keyword evidence="2" id="KW-1003">Cell membrane</keyword>
<evidence type="ECO:0000256" key="4">
    <source>
        <dbReference type="ARBA" id="ARBA00022989"/>
    </source>
</evidence>
<gene>
    <name evidence="7" type="ORF">DVK85_04055</name>
</gene>
<dbReference type="KEGG" id="fat:DVK85_04055"/>
<keyword evidence="8" id="KW-1185">Reference proteome</keyword>
<dbReference type="RefSeq" id="WP_114677209.1">
    <property type="nucleotide sequence ID" value="NZ_CP031188.1"/>
</dbReference>
<dbReference type="EMBL" id="CP031188">
    <property type="protein sequence ID" value="AXG73448.1"/>
    <property type="molecule type" value="Genomic_DNA"/>
</dbReference>
<dbReference type="Pfam" id="PF01810">
    <property type="entry name" value="LysE"/>
    <property type="match status" value="1"/>
</dbReference>
<keyword evidence="5 6" id="KW-0472">Membrane</keyword>
<dbReference type="GO" id="GO:0005886">
    <property type="term" value="C:plasma membrane"/>
    <property type="evidence" value="ECO:0007669"/>
    <property type="project" value="UniProtKB-SubCell"/>
</dbReference>
<dbReference type="GO" id="GO:0006865">
    <property type="term" value="P:amino acid transport"/>
    <property type="evidence" value="ECO:0007669"/>
    <property type="project" value="InterPro"/>
</dbReference>
<dbReference type="Proteomes" id="UP000253951">
    <property type="component" value="Chromosome"/>
</dbReference>
<feature type="transmembrane region" description="Helical" evidence="6">
    <location>
        <begin position="6"/>
        <end position="28"/>
    </location>
</feature>
<evidence type="ECO:0000256" key="5">
    <source>
        <dbReference type="ARBA" id="ARBA00023136"/>
    </source>
</evidence>
<dbReference type="OrthoDB" id="1451945at2"/>
<feature type="transmembrane region" description="Helical" evidence="6">
    <location>
        <begin position="71"/>
        <end position="94"/>
    </location>
</feature>
<evidence type="ECO:0000256" key="2">
    <source>
        <dbReference type="ARBA" id="ARBA00022475"/>
    </source>
</evidence>
<feature type="transmembrane region" description="Helical" evidence="6">
    <location>
        <begin position="115"/>
        <end position="134"/>
    </location>
</feature>
<protein>
    <submittedName>
        <fullName evidence="7">Lysine transporter LysE</fullName>
    </submittedName>
</protein>
<evidence type="ECO:0000313" key="8">
    <source>
        <dbReference type="Proteomes" id="UP000253951"/>
    </source>
</evidence>
<comment type="subcellular location">
    <subcellularLocation>
        <location evidence="1">Cell membrane</location>
        <topology evidence="1">Multi-pass membrane protein</topology>
    </subcellularLocation>
</comment>
<sequence>MEFVLPVVLGIVLAVAGISLPGLLNITAAKISLSEGRQRAVIFALGATTIIFIQTYIAVSFAKFINSRPDIIHLLEEMGLGIFAVLTIYFLFLAKKPKVKEDKAVTKIKSRRSKFFLGVLLSALNFFPVPYYVFMSVTLSKHKYFFFNPLFIFLFVMGAVIGSLSAFYLYIISFKRFEHKASFFLRNINYFMGGITGVVCLITIIKMMRN</sequence>
<reference evidence="7 8" key="1">
    <citation type="submission" date="2018-07" db="EMBL/GenBank/DDBJ databases">
        <title>Complete genome sequence of Flavobacterium arcticum type strain SM1502T.</title>
        <authorList>
            <person name="Li Y."/>
            <person name="Li D.-D."/>
        </authorList>
    </citation>
    <scope>NUCLEOTIDE SEQUENCE [LARGE SCALE GENOMIC DNA]</scope>
    <source>
        <strain evidence="7 8">SM1502</strain>
    </source>
</reference>